<dbReference type="AlphaFoldDB" id="A0A0E0EM22"/>
<dbReference type="Proteomes" id="UP000008021">
    <property type="component" value="Chromosome 8"/>
</dbReference>
<accession>A0A0E0EM22</accession>
<sequence>MLFGCLHLPFFDVVAWWGRGEAESLHVCLFVLSCQKVNCTHACFDFVSVYPGGWRRLVVDLSDDIAC</sequence>
<dbReference type="EnsemblPlants" id="OMERI08G13460.6">
    <property type="protein sequence ID" value="OMERI08G13460.6"/>
    <property type="gene ID" value="OMERI08G13460"/>
</dbReference>
<keyword evidence="1" id="KW-0732">Signal</keyword>
<evidence type="ECO:0000256" key="1">
    <source>
        <dbReference type="SAM" id="SignalP"/>
    </source>
</evidence>
<evidence type="ECO:0000313" key="2">
    <source>
        <dbReference type="EnsemblPlants" id="OMERI08G13460.6"/>
    </source>
</evidence>
<dbReference type="Gramene" id="OMERI08G13460.6">
    <property type="protein sequence ID" value="OMERI08G13460.6"/>
    <property type="gene ID" value="OMERI08G13460"/>
</dbReference>
<organism evidence="2">
    <name type="scientific">Oryza meridionalis</name>
    <dbReference type="NCBI Taxonomy" id="40149"/>
    <lineage>
        <taxon>Eukaryota</taxon>
        <taxon>Viridiplantae</taxon>
        <taxon>Streptophyta</taxon>
        <taxon>Embryophyta</taxon>
        <taxon>Tracheophyta</taxon>
        <taxon>Spermatophyta</taxon>
        <taxon>Magnoliopsida</taxon>
        <taxon>Liliopsida</taxon>
        <taxon>Poales</taxon>
        <taxon>Poaceae</taxon>
        <taxon>BOP clade</taxon>
        <taxon>Oryzoideae</taxon>
        <taxon>Oryzeae</taxon>
        <taxon>Oryzinae</taxon>
        <taxon>Oryza</taxon>
    </lineage>
</organism>
<evidence type="ECO:0008006" key="4">
    <source>
        <dbReference type="Google" id="ProtNLM"/>
    </source>
</evidence>
<reference evidence="2" key="1">
    <citation type="submission" date="2015-04" db="UniProtKB">
        <authorList>
            <consortium name="EnsemblPlants"/>
        </authorList>
    </citation>
    <scope>IDENTIFICATION</scope>
</reference>
<evidence type="ECO:0000313" key="3">
    <source>
        <dbReference type="Proteomes" id="UP000008021"/>
    </source>
</evidence>
<protein>
    <recommendedName>
        <fullName evidence="4">Secreted protein</fullName>
    </recommendedName>
</protein>
<dbReference type="HOGENOM" id="CLU_2816795_0_0_1"/>
<feature type="signal peptide" evidence="1">
    <location>
        <begin position="1"/>
        <end position="22"/>
    </location>
</feature>
<keyword evidence="3" id="KW-1185">Reference proteome</keyword>
<proteinExistence type="predicted"/>
<feature type="chain" id="PRO_5002358391" description="Secreted protein" evidence="1">
    <location>
        <begin position="23"/>
        <end position="67"/>
    </location>
</feature>
<name>A0A0E0EM22_9ORYZ</name>
<reference evidence="2" key="2">
    <citation type="submission" date="2018-05" db="EMBL/GenBank/DDBJ databases">
        <title>OmerRS3 (Oryza meridionalis Reference Sequence Version 3).</title>
        <authorList>
            <person name="Zhang J."/>
            <person name="Kudrna D."/>
            <person name="Lee S."/>
            <person name="Talag J."/>
            <person name="Welchert J."/>
            <person name="Wing R.A."/>
        </authorList>
    </citation>
    <scope>NUCLEOTIDE SEQUENCE [LARGE SCALE GENOMIC DNA]</scope>
    <source>
        <strain evidence="2">cv. OR44</strain>
    </source>
</reference>